<evidence type="ECO:0000256" key="5">
    <source>
        <dbReference type="SAM" id="Phobius"/>
    </source>
</evidence>
<dbReference type="PANTHER" id="PTHR36692">
    <property type="entry name" value="PROTEIN SNAKESKIN"/>
    <property type="match status" value="1"/>
</dbReference>
<dbReference type="GO" id="GO:0019991">
    <property type="term" value="P:septate junction assembly"/>
    <property type="evidence" value="ECO:0007669"/>
    <property type="project" value="InterPro"/>
</dbReference>
<dbReference type="InterPro" id="IPR008253">
    <property type="entry name" value="Marvel"/>
</dbReference>
<dbReference type="InterPro" id="IPR038976">
    <property type="entry name" value="Ssk"/>
</dbReference>
<dbReference type="KEGG" id="hazt:108681578"/>
<dbReference type="OMA" id="ACTMNIA"/>
<feature type="transmembrane region" description="Helical" evidence="5">
    <location>
        <begin position="56"/>
        <end position="79"/>
    </location>
</feature>
<keyword evidence="2 5" id="KW-0812">Transmembrane</keyword>
<dbReference type="AlphaFoldDB" id="A0A8B7PIW5"/>
<dbReference type="PANTHER" id="PTHR36692:SF3">
    <property type="entry name" value="PROTEIN SNAKESKIN"/>
    <property type="match status" value="1"/>
</dbReference>
<name>A0A8B7PIW5_HYAAZ</name>
<dbReference type="GO" id="GO:0005886">
    <property type="term" value="C:plasma membrane"/>
    <property type="evidence" value="ECO:0007669"/>
    <property type="project" value="TreeGrafter"/>
</dbReference>
<sequence>MGLTLNIRSLCSLPGILKIIQIILALIAIALLRRYNLEFDRGSLLGANDDYRDRQLTGTIAIGASLLISIPLLVGYVFFDAASSLLEALFCFTACTMNIAGGALAIETYKDLNHKDEAVQAGLGMGSMMILNALAYLIDGVTGSIRSSK</sequence>
<evidence type="ECO:0000313" key="8">
    <source>
        <dbReference type="RefSeq" id="XP_018026113.1"/>
    </source>
</evidence>
<reference evidence="8" key="1">
    <citation type="submission" date="2025-08" db="UniProtKB">
        <authorList>
            <consortium name="RefSeq"/>
        </authorList>
    </citation>
    <scope>IDENTIFICATION</scope>
    <source>
        <tissue evidence="8">Whole organism</tissue>
    </source>
</reference>
<dbReference type="OrthoDB" id="6349206at2759"/>
<keyword evidence="3 5" id="KW-1133">Transmembrane helix</keyword>
<proteinExistence type="predicted"/>
<keyword evidence="4 5" id="KW-0472">Membrane</keyword>
<evidence type="ECO:0000256" key="2">
    <source>
        <dbReference type="ARBA" id="ARBA00022692"/>
    </source>
</evidence>
<dbReference type="Proteomes" id="UP000694843">
    <property type="component" value="Unplaced"/>
</dbReference>
<feature type="transmembrane region" description="Helical" evidence="5">
    <location>
        <begin position="85"/>
        <end position="106"/>
    </location>
</feature>
<feature type="domain" description="MARVEL" evidence="6">
    <location>
        <begin position="10"/>
        <end position="138"/>
    </location>
</feature>
<dbReference type="Pfam" id="PF01284">
    <property type="entry name" value="MARVEL"/>
    <property type="match status" value="1"/>
</dbReference>
<organism evidence="7 8">
    <name type="scientific">Hyalella azteca</name>
    <name type="common">Amphipod</name>
    <dbReference type="NCBI Taxonomy" id="294128"/>
    <lineage>
        <taxon>Eukaryota</taxon>
        <taxon>Metazoa</taxon>
        <taxon>Ecdysozoa</taxon>
        <taxon>Arthropoda</taxon>
        <taxon>Crustacea</taxon>
        <taxon>Multicrustacea</taxon>
        <taxon>Malacostraca</taxon>
        <taxon>Eumalacostraca</taxon>
        <taxon>Peracarida</taxon>
        <taxon>Amphipoda</taxon>
        <taxon>Senticaudata</taxon>
        <taxon>Talitrida</taxon>
        <taxon>Talitroidea</taxon>
        <taxon>Hyalellidae</taxon>
        <taxon>Hyalella</taxon>
    </lineage>
</organism>
<feature type="transmembrane region" description="Helical" evidence="5">
    <location>
        <begin position="15"/>
        <end position="35"/>
    </location>
</feature>
<evidence type="ECO:0000259" key="6">
    <source>
        <dbReference type="Pfam" id="PF01284"/>
    </source>
</evidence>
<dbReference type="GeneID" id="108681578"/>
<keyword evidence="7" id="KW-1185">Reference proteome</keyword>
<dbReference type="RefSeq" id="XP_018026113.1">
    <property type="nucleotide sequence ID" value="XM_018170624.2"/>
</dbReference>
<protein>
    <submittedName>
        <fullName evidence="8">Uncharacterized protein LOC108681578</fullName>
    </submittedName>
</protein>
<comment type="subcellular location">
    <subcellularLocation>
        <location evidence="1">Membrane</location>
        <topology evidence="1">Multi-pass membrane protein</topology>
    </subcellularLocation>
</comment>
<evidence type="ECO:0000256" key="3">
    <source>
        <dbReference type="ARBA" id="ARBA00022989"/>
    </source>
</evidence>
<evidence type="ECO:0000256" key="4">
    <source>
        <dbReference type="ARBA" id="ARBA00023136"/>
    </source>
</evidence>
<evidence type="ECO:0000313" key="7">
    <source>
        <dbReference type="Proteomes" id="UP000694843"/>
    </source>
</evidence>
<gene>
    <name evidence="8" type="primary">LOC108681578</name>
</gene>
<accession>A0A8B7PIW5</accession>
<feature type="transmembrane region" description="Helical" evidence="5">
    <location>
        <begin position="118"/>
        <end position="138"/>
    </location>
</feature>
<evidence type="ECO:0000256" key="1">
    <source>
        <dbReference type="ARBA" id="ARBA00004141"/>
    </source>
</evidence>